<keyword evidence="4" id="KW-1185">Reference proteome</keyword>
<keyword evidence="2" id="KW-1133">Transmembrane helix</keyword>
<keyword evidence="2" id="KW-0472">Membrane</keyword>
<evidence type="ECO:0000256" key="1">
    <source>
        <dbReference type="SAM" id="MobiDB-lite"/>
    </source>
</evidence>
<feature type="signal peptide" evidence="3">
    <location>
        <begin position="1"/>
        <end position="17"/>
    </location>
</feature>
<keyword evidence="2" id="KW-0812">Transmembrane</keyword>
<evidence type="ECO:0000256" key="3">
    <source>
        <dbReference type="SAM" id="SignalP"/>
    </source>
</evidence>
<dbReference type="InParanoid" id="A0A6P8HCJ9"/>
<evidence type="ECO:0000313" key="4">
    <source>
        <dbReference type="Proteomes" id="UP000515163"/>
    </source>
</evidence>
<gene>
    <name evidence="5" type="primary">LOC116287853</name>
</gene>
<dbReference type="RefSeq" id="XP_031550407.1">
    <property type="nucleotide sequence ID" value="XM_031694547.1"/>
</dbReference>
<dbReference type="Gene3D" id="2.60.40.10">
    <property type="entry name" value="Immunoglobulins"/>
    <property type="match status" value="1"/>
</dbReference>
<feature type="chain" id="PRO_5028460311" evidence="3">
    <location>
        <begin position="18"/>
        <end position="247"/>
    </location>
</feature>
<sequence length="247" mass="28106">MSFELVWILQFILTISGEILQPKELKRNEGEEVDFKFTTKDRNSIRTANFGKKTSLECDHTMKLIIVTTQIVTHGKDLDTASDRQYKNRAHFIGNISLGHAWFRLINVSVADQGVYAACIRQDTDLKRKMYEVKLSVKPSSKRGPSARSTIGSRKSTTSSSNPESPVGLITLPSLSILFSLCLILVLAVPKLLRVLNDPFLCQRLKTRITAVFEMILGIIRRVYGFFIQIYRRRRGRTEQSRTEPAI</sequence>
<dbReference type="InterPro" id="IPR013783">
    <property type="entry name" value="Ig-like_fold"/>
</dbReference>
<reference evidence="5" key="1">
    <citation type="submission" date="2025-08" db="UniProtKB">
        <authorList>
            <consortium name="RefSeq"/>
        </authorList>
    </citation>
    <scope>IDENTIFICATION</scope>
</reference>
<protein>
    <submittedName>
        <fullName evidence="5">Uncharacterized protein LOC116287853</fullName>
    </submittedName>
</protein>
<evidence type="ECO:0000256" key="2">
    <source>
        <dbReference type="SAM" id="Phobius"/>
    </source>
</evidence>
<accession>A0A6P8HCJ9</accession>
<proteinExistence type="predicted"/>
<name>A0A6P8HCJ9_ACTTE</name>
<feature type="compositionally biased region" description="Polar residues" evidence="1">
    <location>
        <begin position="147"/>
        <end position="164"/>
    </location>
</feature>
<feature type="transmembrane region" description="Helical" evidence="2">
    <location>
        <begin position="167"/>
        <end position="189"/>
    </location>
</feature>
<dbReference type="Proteomes" id="UP000515163">
    <property type="component" value="Unplaced"/>
</dbReference>
<feature type="region of interest" description="Disordered" evidence="1">
    <location>
        <begin position="137"/>
        <end position="165"/>
    </location>
</feature>
<feature type="transmembrane region" description="Helical" evidence="2">
    <location>
        <begin position="209"/>
        <end position="231"/>
    </location>
</feature>
<dbReference type="OrthoDB" id="5996418at2759"/>
<organism evidence="4 5">
    <name type="scientific">Actinia tenebrosa</name>
    <name type="common">Australian red waratah sea anemone</name>
    <dbReference type="NCBI Taxonomy" id="6105"/>
    <lineage>
        <taxon>Eukaryota</taxon>
        <taxon>Metazoa</taxon>
        <taxon>Cnidaria</taxon>
        <taxon>Anthozoa</taxon>
        <taxon>Hexacorallia</taxon>
        <taxon>Actiniaria</taxon>
        <taxon>Actiniidae</taxon>
        <taxon>Actinia</taxon>
    </lineage>
</organism>
<evidence type="ECO:0000313" key="5">
    <source>
        <dbReference type="RefSeq" id="XP_031550407.1"/>
    </source>
</evidence>
<dbReference type="AlphaFoldDB" id="A0A6P8HCJ9"/>
<dbReference type="GeneID" id="116287853"/>
<dbReference type="KEGG" id="aten:116287853"/>
<keyword evidence="3" id="KW-0732">Signal</keyword>